<feature type="compositionally biased region" description="Polar residues" evidence="1">
    <location>
        <begin position="1"/>
        <end position="24"/>
    </location>
</feature>
<evidence type="ECO:0000313" key="2">
    <source>
        <dbReference type="EMBL" id="CAB0034380.1"/>
    </source>
</evidence>
<keyword evidence="3" id="KW-1185">Reference proteome</keyword>
<organism evidence="2 3">
    <name type="scientific">Trichogramma brassicae</name>
    <dbReference type="NCBI Taxonomy" id="86971"/>
    <lineage>
        <taxon>Eukaryota</taxon>
        <taxon>Metazoa</taxon>
        <taxon>Ecdysozoa</taxon>
        <taxon>Arthropoda</taxon>
        <taxon>Hexapoda</taxon>
        <taxon>Insecta</taxon>
        <taxon>Pterygota</taxon>
        <taxon>Neoptera</taxon>
        <taxon>Endopterygota</taxon>
        <taxon>Hymenoptera</taxon>
        <taxon>Apocrita</taxon>
        <taxon>Proctotrupomorpha</taxon>
        <taxon>Chalcidoidea</taxon>
        <taxon>Trichogrammatidae</taxon>
        <taxon>Trichogramma</taxon>
    </lineage>
</organism>
<protein>
    <submittedName>
        <fullName evidence="2">Uncharacterized protein</fullName>
    </submittedName>
</protein>
<dbReference type="Proteomes" id="UP000479190">
    <property type="component" value="Unassembled WGS sequence"/>
</dbReference>
<name>A0A6H5IG18_9HYME</name>
<gene>
    <name evidence="2" type="ORF">TBRA_LOCUS6278</name>
</gene>
<proteinExistence type="predicted"/>
<accession>A0A6H5IG18</accession>
<feature type="region of interest" description="Disordered" evidence="1">
    <location>
        <begin position="1"/>
        <end position="39"/>
    </location>
</feature>
<dbReference type="EMBL" id="CADCXV010000740">
    <property type="protein sequence ID" value="CAB0034380.1"/>
    <property type="molecule type" value="Genomic_DNA"/>
</dbReference>
<evidence type="ECO:0000313" key="3">
    <source>
        <dbReference type="Proteomes" id="UP000479190"/>
    </source>
</evidence>
<sequence>MYHSSSTRSNAQTSFPSSHSNALDNESDRQSIRTSKLASWAMQRSCNAPQICRMMIDKKATAYNLKKIKAAVTTRREQLIESTRVRYTSKLISWAS</sequence>
<dbReference type="AlphaFoldDB" id="A0A6H5IG18"/>
<evidence type="ECO:0000256" key="1">
    <source>
        <dbReference type="SAM" id="MobiDB-lite"/>
    </source>
</evidence>
<reference evidence="2 3" key="1">
    <citation type="submission" date="2020-02" db="EMBL/GenBank/DDBJ databases">
        <authorList>
            <person name="Ferguson B K."/>
        </authorList>
    </citation>
    <scope>NUCLEOTIDE SEQUENCE [LARGE SCALE GENOMIC DNA]</scope>
</reference>